<dbReference type="AlphaFoldDB" id="A0A8J6A6D4"/>
<dbReference type="EMBL" id="JAGFMF010011765">
    <property type="protein sequence ID" value="KAG8513691.1"/>
    <property type="molecule type" value="Genomic_DNA"/>
</dbReference>
<feature type="non-terminal residue" evidence="1">
    <location>
        <position position="102"/>
    </location>
</feature>
<evidence type="ECO:0000313" key="1">
    <source>
        <dbReference type="EMBL" id="KAG8513691.1"/>
    </source>
</evidence>
<accession>A0A8J6A6D4</accession>
<dbReference type="Proteomes" id="UP000700334">
    <property type="component" value="Unassembled WGS sequence"/>
</dbReference>
<feature type="non-terminal residue" evidence="1">
    <location>
        <position position="1"/>
    </location>
</feature>
<organism evidence="1 2">
    <name type="scientific">Galemys pyrenaicus</name>
    <name type="common">Iberian desman</name>
    <name type="synonym">Pyrenean desman</name>
    <dbReference type="NCBI Taxonomy" id="202257"/>
    <lineage>
        <taxon>Eukaryota</taxon>
        <taxon>Metazoa</taxon>
        <taxon>Chordata</taxon>
        <taxon>Craniata</taxon>
        <taxon>Vertebrata</taxon>
        <taxon>Euteleostomi</taxon>
        <taxon>Mammalia</taxon>
        <taxon>Eutheria</taxon>
        <taxon>Laurasiatheria</taxon>
        <taxon>Eulipotyphla</taxon>
        <taxon>Talpidae</taxon>
        <taxon>Galemys</taxon>
    </lineage>
</organism>
<dbReference type="OrthoDB" id="2112051at2759"/>
<proteinExistence type="predicted"/>
<evidence type="ECO:0000313" key="2">
    <source>
        <dbReference type="Proteomes" id="UP000700334"/>
    </source>
</evidence>
<comment type="caution">
    <text evidence="1">The sequence shown here is derived from an EMBL/GenBank/DDBJ whole genome shotgun (WGS) entry which is preliminary data.</text>
</comment>
<gene>
    <name evidence="1" type="ORF">J0S82_018184</name>
</gene>
<keyword evidence="2" id="KW-1185">Reference proteome</keyword>
<protein>
    <submittedName>
        <fullName evidence="1">NXPE family member 2</fullName>
    </submittedName>
</protein>
<reference evidence="1" key="1">
    <citation type="journal article" date="2021" name="Evol. Appl.">
        <title>The genome of the Pyrenean desman and the effects of bottlenecks and inbreeding on the genomic landscape of an endangered species.</title>
        <authorList>
            <person name="Escoda L."/>
            <person name="Castresana J."/>
        </authorList>
    </citation>
    <scope>NUCLEOTIDE SEQUENCE</scope>
    <source>
        <strain evidence="1">IBE-C5619</strain>
    </source>
</reference>
<name>A0A8J6A6D4_GALPY</name>
<sequence length="102" mass="11236">HSPRETYGRVDRLDVLLEARAHLGRRKDYGRDYLRAGGPLKASASGKETDFTAAPTSEGVSALWRAMNQGCDRVVFVGQLRTARHRSAPDLAWPSTRAQSIA</sequence>